<keyword evidence="1" id="KW-0175">Coiled coil</keyword>
<reference evidence="2" key="1">
    <citation type="journal article" date="2021" name="Proc. Natl. Acad. Sci. U.S.A.">
        <title>A Catalog of Tens of Thousands of Viruses from Human Metagenomes Reveals Hidden Associations with Chronic Diseases.</title>
        <authorList>
            <person name="Tisza M.J."/>
            <person name="Buck C.B."/>
        </authorList>
    </citation>
    <scope>NUCLEOTIDE SEQUENCE</scope>
    <source>
        <strain evidence="2">CtYh54</strain>
    </source>
</reference>
<sequence>MVSTISNNVDTSNFKFVQVNGQYRLGIAVRTESGNKYINFFSKEEDLISYVDVSYTGFDLPAVEIIFSFSDKNLVPYLCEKAIFVVSIGADMDSQIQSTFNIVTADVQQKVKGKWNARIVGIYDRLQYIKNPKKQVYGQYSCEVAKQILQESLGKPVKCKVDVRSKDHMFWLQSNMSNYRFLYELWQHQYIPDSIWLTAINFEGQPIMTDLRKQAKSQPKVMLTTGNTTTDNTYSILDAFDVRSNSGITNNFGGYAKTKPIHNMDEARTTTAQKKEKVLLAETDSFNRAYNVETEAPYALQTSNVHMYYQSAPLTNKSMYLSLKAFQLDVTVEGKFVPVELLDYVMLKDIQPNGQAQEDYSGLYMVGKIAHQIANKKIYTHITVWRESQNVLAAPTPAVKAEATETKIDNMQKEIDSGTELMTKEEYVKKLKQYADLNQQIEDFKSKMKDKISDTTVYKKYKDMEKKYREMRNYLTDVYTTSSLLSELFPFMDGVTEKLADITAETPLEDVQSAIRKYVDVQKYVSLLDSKVTDKINSNAVYTNYISAKGEYNRMTSTIRELQSTGIIGDINEYLESEGEEQ</sequence>
<organism evidence="2">
    <name type="scientific">Siphoviridae sp. ctYh54</name>
    <dbReference type="NCBI Taxonomy" id="2826379"/>
    <lineage>
        <taxon>Viruses</taxon>
        <taxon>Duplodnaviria</taxon>
        <taxon>Heunggongvirae</taxon>
        <taxon>Uroviricota</taxon>
        <taxon>Caudoviricetes</taxon>
    </lineage>
</organism>
<accession>A0A8S5MEE0</accession>
<name>A0A8S5MEE0_9CAUD</name>
<proteinExistence type="predicted"/>
<feature type="coiled-coil region" evidence="1">
    <location>
        <begin position="401"/>
        <end position="454"/>
    </location>
</feature>
<protein>
    <submittedName>
        <fullName evidence="2">Uncharacterized protein</fullName>
    </submittedName>
</protein>
<dbReference type="EMBL" id="BK014884">
    <property type="protein sequence ID" value="DAD80588.1"/>
    <property type="molecule type" value="Genomic_DNA"/>
</dbReference>
<evidence type="ECO:0000256" key="1">
    <source>
        <dbReference type="SAM" id="Coils"/>
    </source>
</evidence>
<evidence type="ECO:0000313" key="2">
    <source>
        <dbReference type="EMBL" id="DAD80588.1"/>
    </source>
</evidence>